<keyword evidence="2" id="KW-0659">Purine metabolism</keyword>
<dbReference type="InterPro" id="IPR047233">
    <property type="entry name" value="UAH_cupin"/>
</dbReference>
<feature type="region of interest" description="Disordered" evidence="5">
    <location>
        <begin position="38"/>
        <end position="70"/>
    </location>
</feature>
<accession>W2RLF5</accession>
<reference evidence="6 7" key="1">
    <citation type="submission" date="2013-03" db="EMBL/GenBank/DDBJ databases">
        <title>The Genome Sequence of Phialophora europaea CBS 101466.</title>
        <authorList>
            <consortium name="The Broad Institute Genomics Platform"/>
            <person name="Cuomo C."/>
            <person name="de Hoog S."/>
            <person name="Gorbushina A."/>
            <person name="Walker B."/>
            <person name="Young S.K."/>
            <person name="Zeng Q."/>
            <person name="Gargeya S."/>
            <person name="Fitzgerald M."/>
            <person name="Haas B."/>
            <person name="Abouelleil A."/>
            <person name="Allen A.W."/>
            <person name="Alvarado L."/>
            <person name="Arachchi H.M."/>
            <person name="Berlin A.M."/>
            <person name="Chapman S.B."/>
            <person name="Gainer-Dewar J."/>
            <person name="Goldberg J."/>
            <person name="Griggs A."/>
            <person name="Gujja S."/>
            <person name="Hansen M."/>
            <person name="Howarth C."/>
            <person name="Imamovic A."/>
            <person name="Ireland A."/>
            <person name="Larimer J."/>
            <person name="McCowan C."/>
            <person name="Murphy C."/>
            <person name="Pearson M."/>
            <person name="Poon T.W."/>
            <person name="Priest M."/>
            <person name="Roberts A."/>
            <person name="Saif S."/>
            <person name="Shea T."/>
            <person name="Sisk P."/>
            <person name="Sykes S."/>
            <person name="Wortman J."/>
            <person name="Nusbaum C."/>
            <person name="Birren B."/>
        </authorList>
    </citation>
    <scope>NUCLEOTIDE SEQUENCE [LARGE SCALE GENOMIC DNA]</scope>
    <source>
        <strain evidence="6 7">CBS 101466</strain>
    </source>
</reference>
<dbReference type="EMBL" id="KB822724">
    <property type="protein sequence ID" value="ETN37312.1"/>
    <property type="molecule type" value="Genomic_DNA"/>
</dbReference>
<dbReference type="HOGENOM" id="CLU_070848_0_0_1"/>
<dbReference type="InterPro" id="IPR011051">
    <property type="entry name" value="RmlC_Cupin_sf"/>
</dbReference>
<gene>
    <name evidence="6" type="ORF">HMPREF1541_08303</name>
</gene>
<dbReference type="PANTHER" id="PTHR21221:SF1">
    <property type="entry name" value="UREIDOGLYCOLATE LYASE"/>
    <property type="match status" value="1"/>
</dbReference>
<feature type="compositionally biased region" description="Polar residues" evidence="5">
    <location>
        <begin position="38"/>
        <end position="47"/>
    </location>
</feature>
<organism evidence="6 7">
    <name type="scientific">Cyphellophora europaea (strain CBS 101466)</name>
    <name type="common">Phialophora europaea</name>
    <dbReference type="NCBI Taxonomy" id="1220924"/>
    <lineage>
        <taxon>Eukaryota</taxon>
        <taxon>Fungi</taxon>
        <taxon>Dikarya</taxon>
        <taxon>Ascomycota</taxon>
        <taxon>Pezizomycotina</taxon>
        <taxon>Eurotiomycetes</taxon>
        <taxon>Chaetothyriomycetidae</taxon>
        <taxon>Chaetothyriales</taxon>
        <taxon>Cyphellophoraceae</taxon>
        <taxon>Cyphellophora</taxon>
    </lineage>
</organism>
<protein>
    <recommendedName>
        <fullName evidence="8">Ureidoglycolate hydrolase</fullName>
    </recommendedName>
</protein>
<evidence type="ECO:0000313" key="6">
    <source>
        <dbReference type="EMBL" id="ETN37312.1"/>
    </source>
</evidence>
<dbReference type="GO" id="GO:0004848">
    <property type="term" value="F:ureidoglycolate hydrolase activity"/>
    <property type="evidence" value="ECO:0007669"/>
    <property type="project" value="InterPro"/>
</dbReference>
<dbReference type="STRING" id="1220924.W2RLF5"/>
<evidence type="ECO:0000256" key="3">
    <source>
        <dbReference type="ARBA" id="ARBA00023239"/>
    </source>
</evidence>
<dbReference type="AlphaFoldDB" id="W2RLF5"/>
<dbReference type="GO" id="GO:0050385">
    <property type="term" value="F:ureidoglycolate lyase activity"/>
    <property type="evidence" value="ECO:0007669"/>
    <property type="project" value="UniProtKB-EC"/>
</dbReference>
<dbReference type="Proteomes" id="UP000030752">
    <property type="component" value="Unassembled WGS sequence"/>
</dbReference>
<comment type="subunit">
    <text evidence="1">Homodimer.</text>
</comment>
<dbReference type="OrthoDB" id="10266039at2759"/>
<comment type="catalytic activity">
    <reaction evidence="4">
        <text>(S)-ureidoglycolate = urea + glyoxylate</text>
        <dbReference type="Rhea" id="RHEA:11304"/>
        <dbReference type="ChEBI" id="CHEBI:16199"/>
        <dbReference type="ChEBI" id="CHEBI:36655"/>
        <dbReference type="ChEBI" id="CHEBI:57296"/>
        <dbReference type="EC" id="4.3.2.3"/>
    </reaction>
</comment>
<keyword evidence="7" id="KW-1185">Reference proteome</keyword>
<dbReference type="eggNOG" id="ENOG502S1JQ">
    <property type="taxonomic scope" value="Eukaryota"/>
</dbReference>
<keyword evidence="3" id="KW-0456">Lyase</keyword>
<dbReference type="VEuPathDB" id="FungiDB:HMPREF1541_08303"/>
<dbReference type="GeneID" id="19975642"/>
<dbReference type="Gene3D" id="2.60.120.480">
    <property type="entry name" value="Ureidoglycolate hydrolase"/>
    <property type="match status" value="1"/>
</dbReference>
<sequence length="234" mass="25272">MAIPISATLTPTSSTLVITPKPFTPTTYARYGTCVTSPLESDLQSHPSDIPQPRYPEQMAPESANQRSALKSPTISTLTNNYASSTSPSTVRPSMSLFCSFPRKPTAAFPVTHIERHPYTSQTFVPTGLANSEDTFYLVVSAPTLEGQVRDGIRNPPDLDRMEAFVARGDQAVTYAAGTWHSPMIVVGTRRVDFVVYQWVNGVVGDDCELCQVGGEASVDLSKVTGGAKEKAKL</sequence>
<dbReference type="InterPro" id="IPR007247">
    <property type="entry name" value="Ureidogly_lyase"/>
</dbReference>
<dbReference type="CDD" id="cd20298">
    <property type="entry name" value="cupin_UAH"/>
    <property type="match status" value="1"/>
</dbReference>
<dbReference type="GO" id="GO:0006144">
    <property type="term" value="P:purine nucleobase metabolic process"/>
    <property type="evidence" value="ECO:0007669"/>
    <property type="project" value="UniProtKB-KW"/>
</dbReference>
<dbReference type="GO" id="GO:0000256">
    <property type="term" value="P:allantoin catabolic process"/>
    <property type="evidence" value="ECO:0007669"/>
    <property type="project" value="InterPro"/>
</dbReference>
<proteinExistence type="predicted"/>
<dbReference type="RefSeq" id="XP_008720844.1">
    <property type="nucleotide sequence ID" value="XM_008722622.1"/>
</dbReference>
<evidence type="ECO:0008006" key="8">
    <source>
        <dbReference type="Google" id="ProtNLM"/>
    </source>
</evidence>
<dbReference type="InterPro" id="IPR024060">
    <property type="entry name" value="Ureidoglycolate_lyase_dom_sf"/>
</dbReference>
<evidence type="ECO:0000256" key="4">
    <source>
        <dbReference type="ARBA" id="ARBA00047684"/>
    </source>
</evidence>
<dbReference type="SUPFAM" id="SSF51182">
    <property type="entry name" value="RmlC-like cupins"/>
    <property type="match status" value="1"/>
</dbReference>
<evidence type="ECO:0000256" key="1">
    <source>
        <dbReference type="ARBA" id="ARBA00011738"/>
    </source>
</evidence>
<dbReference type="FunCoup" id="W2RLF5">
    <property type="interactions" value="68"/>
</dbReference>
<dbReference type="Pfam" id="PF04115">
    <property type="entry name" value="Ureidogly_lyase"/>
    <property type="match status" value="1"/>
</dbReference>
<evidence type="ECO:0000256" key="2">
    <source>
        <dbReference type="ARBA" id="ARBA00022631"/>
    </source>
</evidence>
<evidence type="ECO:0000256" key="5">
    <source>
        <dbReference type="SAM" id="MobiDB-lite"/>
    </source>
</evidence>
<dbReference type="InParanoid" id="W2RLF5"/>
<evidence type="ECO:0000313" key="7">
    <source>
        <dbReference type="Proteomes" id="UP000030752"/>
    </source>
</evidence>
<dbReference type="PANTHER" id="PTHR21221">
    <property type="entry name" value="UREIDOGLYCOLATE HYDROLASE"/>
    <property type="match status" value="1"/>
</dbReference>
<name>W2RLF5_CYPE1</name>